<accession>A0A8J7PD75</accession>
<feature type="signal peptide" evidence="4">
    <location>
        <begin position="1"/>
        <end position="32"/>
    </location>
</feature>
<feature type="compositionally biased region" description="Low complexity" evidence="3">
    <location>
        <begin position="94"/>
        <end position="110"/>
    </location>
</feature>
<feature type="chain" id="PRO_5035187619" description="Gluconolaconase" evidence="4">
    <location>
        <begin position="33"/>
        <end position="483"/>
    </location>
</feature>
<dbReference type="Gene3D" id="2.120.10.30">
    <property type="entry name" value="TolB, C-terminal domain"/>
    <property type="match status" value="1"/>
</dbReference>
<evidence type="ECO:0000313" key="5">
    <source>
        <dbReference type="EMBL" id="MBN8659037.1"/>
    </source>
</evidence>
<dbReference type="Pfam" id="PF03022">
    <property type="entry name" value="MRJP"/>
    <property type="match status" value="1"/>
</dbReference>
<evidence type="ECO:0000256" key="4">
    <source>
        <dbReference type="SAM" id="SignalP"/>
    </source>
</evidence>
<name>A0A8J7PD75_9BACT</name>
<evidence type="ECO:0000256" key="1">
    <source>
        <dbReference type="ARBA" id="ARBA00004613"/>
    </source>
</evidence>
<dbReference type="AlphaFoldDB" id="A0A8J7PD75"/>
<dbReference type="InterPro" id="IPR017996">
    <property type="entry name" value="MRJP/yellow-related"/>
</dbReference>
<reference evidence="5" key="1">
    <citation type="submission" date="2021-02" db="EMBL/GenBank/DDBJ databases">
        <title>Genome-Resolved Metagenomics of a Microbial Community Performing Photosynthetic Biological Nutrient Removal.</title>
        <authorList>
            <person name="Mcdaniel E.A."/>
        </authorList>
    </citation>
    <scope>NUCLEOTIDE SEQUENCE</scope>
    <source>
        <strain evidence="5">UWPOB_OBS1</strain>
    </source>
</reference>
<evidence type="ECO:0000256" key="3">
    <source>
        <dbReference type="SAM" id="MobiDB-lite"/>
    </source>
</evidence>
<feature type="region of interest" description="Disordered" evidence="3">
    <location>
        <begin position="38"/>
        <end position="110"/>
    </location>
</feature>
<evidence type="ECO:0008006" key="7">
    <source>
        <dbReference type="Google" id="ProtNLM"/>
    </source>
</evidence>
<organism evidence="5 6">
    <name type="scientific">Candidatus Obscuribacter phosphatis</name>
    <dbReference type="NCBI Taxonomy" id="1906157"/>
    <lineage>
        <taxon>Bacteria</taxon>
        <taxon>Bacillati</taxon>
        <taxon>Candidatus Melainabacteria</taxon>
        <taxon>Candidatus Obscuribacterales</taxon>
        <taxon>Candidatus Obscuribacteraceae</taxon>
        <taxon>Candidatus Obscuribacter</taxon>
    </lineage>
</organism>
<dbReference type="SUPFAM" id="SSF63829">
    <property type="entry name" value="Calcium-dependent phosphotriesterase"/>
    <property type="match status" value="1"/>
</dbReference>
<comment type="subcellular location">
    <subcellularLocation>
        <location evidence="1">Secreted</location>
    </subcellularLocation>
</comment>
<dbReference type="InterPro" id="IPR011042">
    <property type="entry name" value="6-blade_b-propeller_TolB-like"/>
</dbReference>
<dbReference type="Proteomes" id="UP000664277">
    <property type="component" value="Unassembled WGS sequence"/>
</dbReference>
<evidence type="ECO:0000256" key="2">
    <source>
        <dbReference type="ARBA" id="ARBA00022525"/>
    </source>
</evidence>
<dbReference type="GO" id="GO:0005576">
    <property type="term" value="C:extracellular region"/>
    <property type="evidence" value="ECO:0007669"/>
    <property type="project" value="UniProtKB-SubCell"/>
</dbReference>
<evidence type="ECO:0000313" key="6">
    <source>
        <dbReference type="Proteomes" id="UP000664277"/>
    </source>
</evidence>
<keyword evidence="2" id="KW-0964">Secreted</keyword>
<dbReference type="PANTHER" id="PTHR10009:SF18">
    <property type="entry name" value="PROTEIN YELLOW-LIKE PROTEIN"/>
    <property type="match status" value="1"/>
</dbReference>
<protein>
    <recommendedName>
        <fullName evidence="7">Gluconolaconase</fullName>
    </recommendedName>
</protein>
<proteinExistence type="predicted"/>
<dbReference type="EMBL" id="JAFLCK010000001">
    <property type="protein sequence ID" value="MBN8659037.1"/>
    <property type="molecule type" value="Genomic_DNA"/>
</dbReference>
<sequence length="483" mass="51039">MPSIQLNKLIRAVWLVPLALSLTLQTFGAVDAAPGAGAAVTGNGSAKASSTGAAVPSKGSAKASGTGAAVTGKGSVKSSGAGSAVTSIGAKTPGAGNSQNASASSTSNSGGTLIKAEEEIKELVPSQRFLGKPEVVAAIKGAMPTGVAVSFSGRKFLNFPRWEEGVENTCCELRDGDLVPYPNAEINKLQLDKVDSCLVSVQSVVIDPRDRLWLLDTGSIKFGAVQPGAAKMVCVDLGTNKVVKVIKFPADVALPTSYLNDMRFDLRRGKSGMAFLTDSSSSGNNALVVVDLETGESFRRLSGHISTKAVPGFLPIVEGAPLMFVSEDGERTGLRVGADGIAIGADGKHLFYCPLSSRKLYSVNLDLLCDRSISDEEVAKSVCEVAEKGASDGLESDSAGRIYATDYEHNAVHRISLKGEHETLVCDPRVLWPDTLCLAQDGYLYFTANQLHRQPFFHGGKDLREKPYILFRVKVDAEPVYLR</sequence>
<dbReference type="PANTHER" id="PTHR10009">
    <property type="entry name" value="PROTEIN YELLOW-RELATED"/>
    <property type="match status" value="1"/>
</dbReference>
<gene>
    <name evidence="5" type="ORF">J0M35_01640</name>
</gene>
<comment type="caution">
    <text evidence="5">The sequence shown here is derived from an EMBL/GenBank/DDBJ whole genome shotgun (WGS) entry which is preliminary data.</text>
</comment>
<feature type="compositionally biased region" description="Low complexity" evidence="3">
    <location>
        <begin position="57"/>
        <end position="87"/>
    </location>
</feature>
<keyword evidence="4" id="KW-0732">Signal</keyword>